<reference evidence="1" key="1">
    <citation type="submission" date="2020-08" db="EMBL/GenBank/DDBJ databases">
        <title>Multicomponent nature underlies the extraordinary mechanical properties of spider dragline silk.</title>
        <authorList>
            <person name="Kono N."/>
            <person name="Nakamura H."/>
            <person name="Mori M."/>
            <person name="Yoshida Y."/>
            <person name="Ohtoshi R."/>
            <person name="Malay A.D."/>
            <person name="Moran D.A.P."/>
            <person name="Tomita M."/>
            <person name="Numata K."/>
            <person name="Arakawa K."/>
        </authorList>
    </citation>
    <scope>NUCLEOTIDE SEQUENCE</scope>
</reference>
<organism evidence="1 2">
    <name type="scientific">Trichonephila inaurata madagascariensis</name>
    <dbReference type="NCBI Taxonomy" id="2747483"/>
    <lineage>
        <taxon>Eukaryota</taxon>
        <taxon>Metazoa</taxon>
        <taxon>Ecdysozoa</taxon>
        <taxon>Arthropoda</taxon>
        <taxon>Chelicerata</taxon>
        <taxon>Arachnida</taxon>
        <taxon>Araneae</taxon>
        <taxon>Araneomorphae</taxon>
        <taxon>Entelegynae</taxon>
        <taxon>Araneoidea</taxon>
        <taxon>Nephilidae</taxon>
        <taxon>Trichonephila</taxon>
        <taxon>Trichonephila inaurata</taxon>
    </lineage>
</organism>
<proteinExistence type="predicted"/>
<dbReference type="AlphaFoldDB" id="A0A8X6XUT8"/>
<gene>
    <name evidence="1" type="ORF">TNIN_317821</name>
</gene>
<protein>
    <submittedName>
        <fullName evidence="1">Uncharacterized protein</fullName>
    </submittedName>
</protein>
<dbReference type="Proteomes" id="UP000886998">
    <property type="component" value="Unassembled WGS sequence"/>
</dbReference>
<dbReference type="OrthoDB" id="6463875at2759"/>
<comment type="caution">
    <text evidence="1">The sequence shown here is derived from an EMBL/GenBank/DDBJ whole genome shotgun (WGS) entry which is preliminary data.</text>
</comment>
<keyword evidence="2" id="KW-1185">Reference proteome</keyword>
<name>A0A8X6XUT8_9ARAC</name>
<evidence type="ECO:0000313" key="2">
    <source>
        <dbReference type="Proteomes" id="UP000886998"/>
    </source>
</evidence>
<accession>A0A8X6XUT8</accession>
<dbReference type="EMBL" id="BMAV01013223">
    <property type="protein sequence ID" value="GFY60623.1"/>
    <property type="molecule type" value="Genomic_DNA"/>
</dbReference>
<evidence type="ECO:0000313" key="1">
    <source>
        <dbReference type="EMBL" id="GFY60623.1"/>
    </source>
</evidence>
<sequence>MIGIFLLVIKRSGFLCSKAYYRVTNARIAIKGFIVTGIEPFNNSIFIEGDFSFFLRTEIPHEEVETDVSLSYNDYKEIDLPNLCLIPGGANYPILRYLKHV</sequence>